<name>A0AB33JK01_9BACT</name>
<dbReference type="GO" id="GO:0005524">
    <property type="term" value="F:ATP binding"/>
    <property type="evidence" value="ECO:0007669"/>
    <property type="project" value="UniProtKB-KW"/>
</dbReference>
<gene>
    <name evidence="1" type="ORF">GTC17262_05870</name>
</gene>
<accession>A0AB33JK01</accession>
<evidence type="ECO:0000313" key="1">
    <source>
        <dbReference type="EMBL" id="BFO80396.1"/>
    </source>
</evidence>
<dbReference type="Gene3D" id="3.30.565.10">
    <property type="entry name" value="Histidine kinase-like ATPase, C-terminal domain"/>
    <property type="match status" value="1"/>
</dbReference>
<dbReference type="InterPro" id="IPR036890">
    <property type="entry name" value="HATPase_C_sf"/>
</dbReference>
<sequence>MEVNVKQALKMFFSKSSFEMIYFEAFANALDAGATDFCIDIKAGKSLQDLSLVLTDNGIGFTDERFRKFGKLFDVEEQSHKGLGRLVYLCYFDKVHIESCFDNSVRRVFDFDESFSGESNVINTDNISNGTVLTMTGFSGTKLGKNDYIRPSYIKKALLENFYMKFYKAKLAGKQLNIHIRLFVDGHIAANETINTDSMPSFAVKTLSARTDFFNSIDLYYYVREVEVKDTKVITALAIDDRSHRVEIMAEENLPLGYEMIFLLISESFQGNIDGTRQNITIPDNELSRIKTIFRNGISEVIKEKFPQINKSNEERITSLRKTFPHLYGYFDNDDIGFSSQTDILKKAQDKFFRDQKEILGATELNDQQFEKSLDLSARALTEYILFRQNVIKRLKGLNKNNKEAELHHLIAPKYTEFQEQDIITDMYKNNVWVLDDKFMSYTTVLSEAEMSKVIDVLTKGEVKDKDDDRPDITLFFSGDPSDPEKKVDVVIVELKRLGISAEQNSIVEFQLDTRTQRLAKYYGNRIQRMWFYGVVDFDERYETHLRNNLFSPLFSNGKIYFRSKPVYLDVTSPLSVIQNAYILDFSALVEDANSRNSTFLKILQNSFEKEAAKEGKK</sequence>
<dbReference type="SUPFAM" id="SSF55874">
    <property type="entry name" value="ATPase domain of HSP90 chaperone/DNA topoisomerase II/histidine kinase"/>
    <property type="match status" value="1"/>
</dbReference>
<dbReference type="EMBL" id="AP035789">
    <property type="protein sequence ID" value="BFO80396.1"/>
    <property type="molecule type" value="Genomic_DNA"/>
</dbReference>
<keyword evidence="1" id="KW-0547">Nucleotide-binding</keyword>
<organism evidence="1">
    <name type="scientific">Prevotella sp. GTC17262</name>
    <dbReference type="NCBI Taxonomy" id="3236797"/>
    <lineage>
        <taxon>Bacteria</taxon>
        <taxon>Pseudomonadati</taxon>
        <taxon>Bacteroidota</taxon>
        <taxon>Bacteroidia</taxon>
        <taxon>Bacteroidales</taxon>
        <taxon>Prevotellaceae</taxon>
        <taxon>Prevotella</taxon>
    </lineage>
</organism>
<dbReference type="AlphaFoldDB" id="A0AB33JK01"/>
<keyword evidence="1" id="KW-0067">ATP-binding</keyword>
<proteinExistence type="predicted"/>
<protein>
    <submittedName>
        <fullName evidence="1">ATP-binding protein</fullName>
    </submittedName>
</protein>
<reference evidence="1" key="1">
    <citation type="submission" date="2024-07" db="EMBL/GenBank/DDBJ databases">
        <title>Complete genome sequence of Prevotella sp. YM-2024 GTC17262.</title>
        <authorList>
            <person name="Hayashi M."/>
            <person name="Muto Y."/>
            <person name="Tanaka K."/>
            <person name="Niwa H."/>
        </authorList>
    </citation>
    <scope>NUCLEOTIDE SEQUENCE</scope>
    <source>
        <strain evidence="1">GTC17262</strain>
    </source>
</reference>